<dbReference type="EMBL" id="CAJOBH010006632">
    <property type="protein sequence ID" value="CAF4062081.1"/>
    <property type="molecule type" value="Genomic_DNA"/>
</dbReference>
<protein>
    <submittedName>
        <fullName evidence="2">Uncharacterized protein</fullName>
    </submittedName>
</protein>
<evidence type="ECO:0000313" key="4">
    <source>
        <dbReference type="EMBL" id="CAF2089735.1"/>
    </source>
</evidence>
<name>A0A814I7W6_9BILA</name>
<comment type="caution">
    <text evidence="2">The sequence shown here is derived from an EMBL/GenBank/DDBJ whole genome shotgun (WGS) entry which is preliminary data.</text>
</comment>
<dbReference type="EMBL" id="CAJOBF010003277">
    <property type="protein sequence ID" value="CAF4083142.1"/>
    <property type="molecule type" value="Genomic_DNA"/>
</dbReference>
<keyword evidence="1" id="KW-0472">Membrane</keyword>
<feature type="transmembrane region" description="Helical" evidence="1">
    <location>
        <begin position="100"/>
        <end position="124"/>
    </location>
</feature>
<accession>A0A814I7W6</accession>
<dbReference type="Proteomes" id="UP000681720">
    <property type="component" value="Unassembled WGS sequence"/>
</dbReference>
<dbReference type="EMBL" id="CAJOBG010008058">
    <property type="protein sequence ID" value="CAF4233787.1"/>
    <property type="molecule type" value="Genomic_DNA"/>
</dbReference>
<evidence type="ECO:0000313" key="2">
    <source>
        <dbReference type="EMBL" id="CAF1019929.1"/>
    </source>
</evidence>
<evidence type="ECO:0000313" key="8">
    <source>
        <dbReference type="EMBL" id="CAF5025394.1"/>
    </source>
</evidence>
<evidence type="ECO:0000256" key="1">
    <source>
        <dbReference type="SAM" id="Phobius"/>
    </source>
</evidence>
<dbReference type="EMBL" id="CAJOBI010331985">
    <property type="protein sequence ID" value="CAF5199950.1"/>
    <property type="molecule type" value="Genomic_DNA"/>
</dbReference>
<dbReference type="Proteomes" id="UP000663887">
    <property type="component" value="Unassembled WGS sequence"/>
</dbReference>
<reference evidence="2" key="1">
    <citation type="submission" date="2021-02" db="EMBL/GenBank/DDBJ databases">
        <authorList>
            <person name="Nowell W R."/>
        </authorList>
    </citation>
    <scope>NUCLEOTIDE SEQUENCE</scope>
</reference>
<evidence type="ECO:0000313" key="3">
    <source>
        <dbReference type="EMBL" id="CAF2053566.1"/>
    </source>
</evidence>
<dbReference type="Proteomes" id="UP000681967">
    <property type="component" value="Unassembled WGS sequence"/>
</dbReference>
<dbReference type="EMBL" id="CAJNRF010003886">
    <property type="protein sequence ID" value="CAF2053566.1"/>
    <property type="molecule type" value="Genomic_DNA"/>
</dbReference>
<proteinExistence type="predicted"/>
<keyword evidence="11" id="KW-1185">Reference proteome</keyword>
<keyword evidence="1" id="KW-1133">Transmembrane helix</keyword>
<dbReference type="Proteomes" id="UP000663855">
    <property type="component" value="Unassembled WGS sequence"/>
</dbReference>
<dbReference type="Proteomes" id="UP000663866">
    <property type="component" value="Unassembled WGS sequence"/>
</dbReference>
<sequence length="150" mass="16977">MKEESHETMHAASFEVGTSILKSKYDNEQRTKVQQYDKNSYFSDSANNGSVWPLTKTVQLSEVQLLRTRYDSNSSQKKERKKEVNRRAGVYAFCCHNYDVLLVGLIIGILTAGVVLGTIIALWLRSTGEIDQYVFLGCHSYLPTIHKLGV</sequence>
<dbReference type="AlphaFoldDB" id="A0A814I7W6"/>
<dbReference type="Proteomes" id="UP000676336">
    <property type="component" value="Unassembled WGS sequence"/>
</dbReference>
<evidence type="ECO:0000313" key="9">
    <source>
        <dbReference type="EMBL" id="CAF5199950.1"/>
    </source>
</evidence>
<dbReference type="EMBL" id="CAJOBJ010217438">
    <property type="protein sequence ID" value="CAF5025394.1"/>
    <property type="molecule type" value="Genomic_DNA"/>
</dbReference>
<dbReference type="EMBL" id="CAJNRG010006912">
    <property type="protein sequence ID" value="CAF2089735.1"/>
    <property type="molecule type" value="Genomic_DNA"/>
</dbReference>
<dbReference type="Proteomes" id="UP000663842">
    <property type="component" value="Unassembled WGS sequence"/>
</dbReference>
<keyword evidence="1" id="KW-0812">Transmembrane</keyword>
<evidence type="ECO:0000313" key="6">
    <source>
        <dbReference type="EMBL" id="CAF4083142.1"/>
    </source>
</evidence>
<organism evidence="2 10">
    <name type="scientific">Rotaria magnacalcarata</name>
    <dbReference type="NCBI Taxonomy" id="392030"/>
    <lineage>
        <taxon>Eukaryota</taxon>
        <taxon>Metazoa</taxon>
        <taxon>Spiralia</taxon>
        <taxon>Gnathifera</taxon>
        <taxon>Rotifera</taxon>
        <taxon>Eurotatoria</taxon>
        <taxon>Bdelloidea</taxon>
        <taxon>Philodinida</taxon>
        <taxon>Philodinidae</taxon>
        <taxon>Rotaria</taxon>
    </lineage>
</organism>
<evidence type="ECO:0000313" key="5">
    <source>
        <dbReference type="EMBL" id="CAF4062081.1"/>
    </source>
</evidence>
<evidence type="ECO:0000313" key="10">
    <source>
        <dbReference type="Proteomes" id="UP000663855"/>
    </source>
</evidence>
<evidence type="ECO:0000313" key="11">
    <source>
        <dbReference type="Proteomes" id="UP000663866"/>
    </source>
</evidence>
<dbReference type="Proteomes" id="UP000663856">
    <property type="component" value="Unassembled WGS sequence"/>
</dbReference>
<gene>
    <name evidence="5" type="ORF">BYL167_LOCUS17023</name>
    <name evidence="2" type="ORF">CJN711_LOCUS3263</name>
    <name evidence="8" type="ORF">GIL414_LOCUS58603</name>
    <name evidence="7" type="ORF">OVN521_LOCUS28123</name>
    <name evidence="9" type="ORF">SMN809_LOCUS75218</name>
    <name evidence="6" type="ORF">UXM345_LOCUS21198</name>
    <name evidence="3" type="ORF">WKI299_LOCUS10762</name>
    <name evidence="4" type="ORF">XDN619_LOCUS16359</name>
</gene>
<evidence type="ECO:0000313" key="7">
    <source>
        <dbReference type="EMBL" id="CAF4233787.1"/>
    </source>
</evidence>
<dbReference type="EMBL" id="CAJNOV010000340">
    <property type="protein sequence ID" value="CAF1019929.1"/>
    <property type="molecule type" value="Genomic_DNA"/>
</dbReference>